<organism evidence="1 2">
    <name type="scientific">Paenimyroides tangerinum</name>
    <dbReference type="NCBI Taxonomy" id="2488728"/>
    <lineage>
        <taxon>Bacteria</taxon>
        <taxon>Pseudomonadati</taxon>
        <taxon>Bacteroidota</taxon>
        <taxon>Flavobacteriia</taxon>
        <taxon>Flavobacteriales</taxon>
        <taxon>Flavobacteriaceae</taxon>
        <taxon>Paenimyroides</taxon>
    </lineage>
</organism>
<evidence type="ECO:0000313" key="1">
    <source>
        <dbReference type="EMBL" id="RRJ93229.1"/>
    </source>
</evidence>
<proteinExistence type="predicted"/>
<comment type="caution">
    <text evidence="1">The sequence shown here is derived from an EMBL/GenBank/DDBJ whole genome shotgun (WGS) entry which is preliminary data.</text>
</comment>
<reference evidence="1 2" key="1">
    <citation type="submission" date="2018-11" db="EMBL/GenBank/DDBJ databases">
        <title>Flavobacterium sp. nov., YIM 102701-2 draft genome.</title>
        <authorList>
            <person name="Li G."/>
            <person name="Jiang Y."/>
        </authorList>
    </citation>
    <scope>NUCLEOTIDE SEQUENCE [LARGE SCALE GENOMIC DNA]</scope>
    <source>
        <strain evidence="1 2">YIM 102701-2</strain>
    </source>
</reference>
<gene>
    <name evidence="1" type="ORF">EG240_00220</name>
</gene>
<dbReference type="OrthoDB" id="667380at2"/>
<accession>A0A3P3WHH2</accession>
<sequence length="153" mass="17267">MVSFFIMKEELLQLHLQMLQDKIDAFQDRVEALSEDAKNDAKSSAGDKHETALSMMHIEQEKLSAKINEYVTQQQELLRIDISRKSEIIALGSLIQANDLWFFLSSALPKVNVNNLAIYSLSKFSPLGSLLLGKTIGDEVVVNNVKYKIQQVL</sequence>
<dbReference type="EMBL" id="RQVQ01000001">
    <property type="protein sequence ID" value="RRJ93229.1"/>
    <property type="molecule type" value="Genomic_DNA"/>
</dbReference>
<name>A0A3P3WHH2_9FLAO</name>
<dbReference type="AlphaFoldDB" id="A0A3P3WHH2"/>
<dbReference type="Proteomes" id="UP000275719">
    <property type="component" value="Unassembled WGS sequence"/>
</dbReference>
<evidence type="ECO:0000313" key="2">
    <source>
        <dbReference type="Proteomes" id="UP000275719"/>
    </source>
</evidence>
<protein>
    <recommendedName>
        <fullName evidence="3">Transcription elongation factor GreA/GreB C-terminal domain-containing protein</fullName>
    </recommendedName>
</protein>
<keyword evidence="2" id="KW-1185">Reference proteome</keyword>
<evidence type="ECO:0008006" key="3">
    <source>
        <dbReference type="Google" id="ProtNLM"/>
    </source>
</evidence>